<organism evidence="2 3">
    <name type="scientific">Ilex paraguariensis</name>
    <name type="common">yerba mate</name>
    <dbReference type="NCBI Taxonomy" id="185542"/>
    <lineage>
        <taxon>Eukaryota</taxon>
        <taxon>Viridiplantae</taxon>
        <taxon>Streptophyta</taxon>
        <taxon>Embryophyta</taxon>
        <taxon>Tracheophyta</taxon>
        <taxon>Spermatophyta</taxon>
        <taxon>Magnoliopsida</taxon>
        <taxon>eudicotyledons</taxon>
        <taxon>Gunneridae</taxon>
        <taxon>Pentapetalae</taxon>
        <taxon>asterids</taxon>
        <taxon>campanulids</taxon>
        <taxon>Aquifoliales</taxon>
        <taxon>Aquifoliaceae</taxon>
        <taxon>Ilex</taxon>
    </lineage>
</organism>
<name>A0ABC8SBD7_9AQUA</name>
<dbReference type="EMBL" id="CAUOFW020002169">
    <property type="protein sequence ID" value="CAK9151797.1"/>
    <property type="molecule type" value="Genomic_DNA"/>
</dbReference>
<evidence type="ECO:0000313" key="3">
    <source>
        <dbReference type="Proteomes" id="UP001642360"/>
    </source>
</evidence>
<keyword evidence="3" id="KW-1185">Reference proteome</keyword>
<proteinExistence type="predicted"/>
<comment type="caution">
    <text evidence="2">The sequence shown here is derived from an EMBL/GenBank/DDBJ whole genome shotgun (WGS) entry which is preliminary data.</text>
</comment>
<reference evidence="2 3" key="1">
    <citation type="submission" date="2024-02" db="EMBL/GenBank/DDBJ databases">
        <authorList>
            <person name="Vignale AGUSTIN F."/>
            <person name="Sosa J E."/>
            <person name="Modenutti C."/>
        </authorList>
    </citation>
    <scope>NUCLEOTIDE SEQUENCE [LARGE SCALE GENOMIC DNA]</scope>
</reference>
<accession>A0ABC8SBD7</accession>
<protein>
    <submittedName>
        <fullName evidence="2">Uncharacterized protein</fullName>
    </submittedName>
</protein>
<gene>
    <name evidence="2" type="ORF">ILEXP_LOCUS19960</name>
</gene>
<dbReference type="Proteomes" id="UP001642360">
    <property type="component" value="Unassembled WGS sequence"/>
</dbReference>
<dbReference type="AlphaFoldDB" id="A0ABC8SBD7"/>
<evidence type="ECO:0000256" key="1">
    <source>
        <dbReference type="SAM" id="Phobius"/>
    </source>
</evidence>
<keyword evidence="1" id="KW-0472">Membrane</keyword>
<feature type="transmembrane region" description="Helical" evidence="1">
    <location>
        <begin position="36"/>
        <end position="62"/>
    </location>
</feature>
<evidence type="ECO:0000313" key="2">
    <source>
        <dbReference type="EMBL" id="CAK9151797.1"/>
    </source>
</evidence>
<keyword evidence="1" id="KW-0812">Transmembrane</keyword>
<sequence>MLNCAKPSFCLQELAWLSAVLKWILAKAVHFLCGPSSFAVILHFGIVFLENSHCVVLLSFWVKKESDKMWNLYGINKIQAVGLLMLPVLQAVVVAHGDQYVSQDFNFFAGDWSAIYNTGGCLTDGEISASPVEIEINVLSSSLTLVSSPLRRYR</sequence>
<keyword evidence="1" id="KW-1133">Transmembrane helix</keyword>